<dbReference type="SMART" id="SM01043">
    <property type="entry name" value="BTAD"/>
    <property type="match status" value="1"/>
</dbReference>
<dbReference type="PANTHER" id="PTHR35807:SF1">
    <property type="entry name" value="TRANSCRIPTIONAL REGULATOR REDD"/>
    <property type="match status" value="1"/>
</dbReference>
<reference evidence="9" key="1">
    <citation type="journal article" date="2019" name="Int. J. Syst. Evol. Microbiol.">
        <title>The Global Catalogue of Microorganisms (GCM) 10K type strain sequencing project: providing services to taxonomists for standard genome sequencing and annotation.</title>
        <authorList>
            <consortium name="The Broad Institute Genomics Platform"/>
            <consortium name="The Broad Institute Genome Sequencing Center for Infectious Disease"/>
            <person name="Wu L."/>
            <person name="Ma J."/>
        </authorList>
    </citation>
    <scope>NUCLEOTIDE SEQUENCE [LARGE SCALE GENOMIC DNA]</scope>
    <source>
        <strain evidence="9">JCM 4816</strain>
    </source>
</reference>
<evidence type="ECO:0000256" key="1">
    <source>
        <dbReference type="ARBA" id="ARBA00005820"/>
    </source>
</evidence>
<feature type="DNA-binding region" description="OmpR/PhoB-type" evidence="6">
    <location>
        <begin position="1"/>
        <end position="94"/>
    </location>
</feature>
<dbReference type="SUPFAM" id="SSF52540">
    <property type="entry name" value="P-loop containing nucleoside triphosphate hydrolases"/>
    <property type="match status" value="1"/>
</dbReference>
<dbReference type="PROSITE" id="PS51755">
    <property type="entry name" value="OMPR_PHOB"/>
    <property type="match status" value="1"/>
</dbReference>
<accession>A0ABW1FZ22</accession>
<dbReference type="Proteomes" id="UP001596174">
    <property type="component" value="Unassembled WGS sequence"/>
</dbReference>
<evidence type="ECO:0000313" key="8">
    <source>
        <dbReference type="EMBL" id="MFC5906006.1"/>
    </source>
</evidence>
<dbReference type="CDD" id="cd15831">
    <property type="entry name" value="BTAD"/>
    <property type="match status" value="1"/>
</dbReference>
<evidence type="ECO:0000256" key="3">
    <source>
        <dbReference type="ARBA" id="ARBA00023015"/>
    </source>
</evidence>
<evidence type="ECO:0000256" key="2">
    <source>
        <dbReference type="ARBA" id="ARBA00023012"/>
    </source>
</evidence>
<dbReference type="InterPro" id="IPR036388">
    <property type="entry name" value="WH-like_DNA-bd_sf"/>
</dbReference>
<evidence type="ECO:0000256" key="6">
    <source>
        <dbReference type="PROSITE-ProRule" id="PRU01091"/>
    </source>
</evidence>
<name>A0ABW1FZ22_9ACTN</name>
<feature type="domain" description="OmpR/PhoB-type" evidence="7">
    <location>
        <begin position="1"/>
        <end position="94"/>
    </location>
</feature>
<keyword evidence="9" id="KW-1185">Reference proteome</keyword>
<evidence type="ECO:0000259" key="7">
    <source>
        <dbReference type="PROSITE" id="PS51755"/>
    </source>
</evidence>
<dbReference type="Pfam" id="PF00486">
    <property type="entry name" value="Trans_reg_C"/>
    <property type="match status" value="1"/>
</dbReference>
<dbReference type="InterPro" id="IPR011990">
    <property type="entry name" value="TPR-like_helical_dom_sf"/>
</dbReference>
<dbReference type="InterPro" id="IPR027417">
    <property type="entry name" value="P-loop_NTPase"/>
</dbReference>
<dbReference type="Gene3D" id="1.10.10.10">
    <property type="entry name" value="Winged helix-like DNA-binding domain superfamily/Winged helix DNA-binding domain"/>
    <property type="match status" value="1"/>
</dbReference>
<comment type="caution">
    <text evidence="8">The sequence shown here is derived from an EMBL/GenBank/DDBJ whole genome shotgun (WGS) entry which is preliminary data.</text>
</comment>
<evidence type="ECO:0000256" key="4">
    <source>
        <dbReference type="ARBA" id="ARBA00023125"/>
    </source>
</evidence>
<dbReference type="EMBL" id="JBHSQJ010000007">
    <property type="protein sequence ID" value="MFC5906006.1"/>
    <property type="molecule type" value="Genomic_DNA"/>
</dbReference>
<comment type="similarity">
    <text evidence="1">Belongs to the AfsR/DnrI/RedD regulatory family.</text>
</comment>
<keyword evidence="2" id="KW-0902">Two-component regulatory system</keyword>
<evidence type="ECO:0000256" key="5">
    <source>
        <dbReference type="ARBA" id="ARBA00023163"/>
    </source>
</evidence>
<proteinExistence type="inferred from homology"/>
<dbReference type="PRINTS" id="PR00364">
    <property type="entry name" value="DISEASERSIST"/>
</dbReference>
<dbReference type="Pfam" id="PF03704">
    <property type="entry name" value="BTAD"/>
    <property type="match status" value="1"/>
</dbReference>
<keyword evidence="3" id="KW-0805">Transcription regulation</keyword>
<dbReference type="Gene3D" id="3.40.50.300">
    <property type="entry name" value="P-loop containing nucleotide triphosphate hydrolases"/>
    <property type="match status" value="1"/>
</dbReference>
<dbReference type="InterPro" id="IPR001867">
    <property type="entry name" value="OmpR/PhoB-type_DNA-bd"/>
</dbReference>
<dbReference type="InterPro" id="IPR005158">
    <property type="entry name" value="BTAD"/>
</dbReference>
<dbReference type="SUPFAM" id="SSF46894">
    <property type="entry name" value="C-terminal effector domain of the bipartite response regulators"/>
    <property type="match status" value="1"/>
</dbReference>
<dbReference type="InterPro" id="IPR016032">
    <property type="entry name" value="Sig_transdc_resp-reg_C-effctor"/>
</dbReference>
<sequence>MRYRVLGPVAMLPRTPTAAKLRVLLATLLVRAGQVVPSETLVDELWGDRPPRTVTTTLQVYVSQLRTLLAEGRPVPGARDDLLQTRPPGYRLQVGPGELDLTVFEEQVRDGRQAYDAGRHEEAAERLHEGLAQWRGAALSGVPHGPVLSAAAVHLEEARLAALDLRIAADLRCGRHVQLTAELVALAAEHPYRESLHAHLMVALYRSERQTDALAAYRRLRDALVDELGVEPGPGLSRLHERILRSDPALDWRPSSAGGRAPQLWLPAGPAELLGRERATTAALRMLSGDAENPPARVLGISGRAGIGKTAFALDLARRWAEHLPDGQVLVPLRGPGGEPLNAAAVAAAVLRRLGHEVPQGASPERELTARLRGLRLLLLLDDASAEQQVRPVADALADGLLLLTSRRTLVGLQGARHLVLDVLTAAESLRLLFAEGGTGAAADPAAAREIVRICGRLPLALRVAGATLAARPHWTAADLAERLGAAATPLDLLSAGDMDLRSVLAVGYRELAAPERRAFRLLSLTPESGFAAWTAGVLLHTSTEQAERSLELLADARMVEVSGQETGHRYHYHRLLRSLARELLLAEEPVEQREAAARRLGGALLLLARRASDQLLPGRVSDWPEPPGTGVPVSLDASRIIGRTPARWFQEEADSLLHAARQAHQAHDWCLAWQLADALTPYLEAAGRWQEWQDVLDLGLDAADRDDSSHARARLLASRGELAWQRLRTGAARAHFATARALFERLDDPSGVIRCLVGAGDAALSEGDADRAATNYAAALDHAAQAHDARAAADARRGIALTEVLAGRPEDALRTFQEFTEAAEQLGDQRWVRLGQRNADRMLEHLVDWYAHAEVHTPPALEARPGVWLVHSAAIA</sequence>
<keyword evidence="4 6" id="KW-0238">DNA-binding</keyword>
<organism evidence="8 9">
    <name type="scientific">Streptacidiphilus monticola</name>
    <dbReference type="NCBI Taxonomy" id="2161674"/>
    <lineage>
        <taxon>Bacteria</taxon>
        <taxon>Bacillati</taxon>
        <taxon>Actinomycetota</taxon>
        <taxon>Actinomycetes</taxon>
        <taxon>Kitasatosporales</taxon>
        <taxon>Streptomycetaceae</taxon>
        <taxon>Streptacidiphilus</taxon>
    </lineage>
</organism>
<dbReference type="SMART" id="SM00862">
    <property type="entry name" value="Trans_reg_C"/>
    <property type="match status" value="1"/>
</dbReference>
<dbReference type="Gene3D" id="1.25.40.10">
    <property type="entry name" value="Tetratricopeptide repeat domain"/>
    <property type="match status" value="2"/>
</dbReference>
<protein>
    <submittedName>
        <fullName evidence="8">BTAD domain-containing putative transcriptional regulator</fullName>
    </submittedName>
</protein>
<evidence type="ECO:0000313" key="9">
    <source>
        <dbReference type="Proteomes" id="UP001596174"/>
    </source>
</evidence>
<dbReference type="SUPFAM" id="SSF48452">
    <property type="entry name" value="TPR-like"/>
    <property type="match status" value="2"/>
</dbReference>
<dbReference type="PANTHER" id="PTHR35807">
    <property type="entry name" value="TRANSCRIPTIONAL REGULATOR REDD-RELATED"/>
    <property type="match status" value="1"/>
</dbReference>
<keyword evidence="5" id="KW-0804">Transcription</keyword>
<dbReference type="RefSeq" id="WP_380579001.1">
    <property type="nucleotide sequence ID" value="NZ_JBHSQJ010000007.1"/>
</dbReference>
<dbReference type="InterPro" id="IPR051677">
    <property type="entry name" value="AfsR-DnrI-RedD_regulator"/>
</dbReference>
<gene>
    <name evidence="8" type="ORF">ACFP3V_02060</name>
</gene>